<proteinExistence type="inferred from homology"/>
<name>A0A1J4N3Z4_9ACTN</name>
<dbReference type="InterPro" id="IPR036291">
    <property type="entry name" value="NAD(P)-bd_dom_sf"/>
</dbReference>
<gene>
    <name evidence="8" type="ORF">UG56_013650</name>
</gene>
<dbReference type="AlphaFoldDB" id="A0A1J4N3Z4"/>
<comment type="similarity">
    <text evidence="1 6">Belongs to the zinc-containing alcohol dehydrogenase family.</text>
</comment>
<dbReference type="Pfam" id="PF08240">
    <property type="entry name" value="ADH_N"/>
    <property type="match status" value="1"/>
</dbReference>
<keyword evidence="5" id="KW-0520">NAD</keyword>
<evidence type="ECO:0000256" key="3">
    <source>
        <dbReference type="ARBA" id="ARBA00022833"/>
    </source>
</evidence>
<dbReference type="RefSeq" id="WP_045549539.1">
    <property type="nucleotide sequence ID" value="NZ_JZDQ02000017.1"/>
</dbReference>
<dbReference type="Proteomes" id="UP000033772">
    <property type="component" value="Unassembled WGS sequence"/>
</dbReference>
<evidence type="ECO:0000256" key="4">
    <source>
        <dbReference type="ARBA" id="ARBA00023002"/>
    </source>
</evidence>
<evidence type="ECO:0000256" key="5">
    <source>
        <dbReference type="ARBA" id="ARBA00023027"/>
    </source>
</evidence>
<dbReference type="SMART" id="SM00829">
    <property type="entry name" value="PKS_ER"/>
    <property type="match status" value="1"/>
</dbReference>
<dbReference type="CDD" id="cd08279">
    <property type="entry name" value="Zn_ADH_class_III"/>
    <property type="match status" value="1"/>
</dbReference>
<dbReference type="Gene3D" id="3.40.50.720">
    <property type="entry name" value="NAD(P)-binding Rossmann-like Domain"/>
    <property type="match status" value="1"/>
</dbReference>
<feature type="domain" description="Enoyl reductase (ER)" evidence="7">
    <location>
        <begin position="12"/>
        <end position="367"/>
    </location>
</feature>
<sequence>MKTKAAVVYETGKPIVIEELDLDKPQAGEVLIRYTHAGLCHSDVHIAHGDLEARLPMVLGHEGAGVIEEVGPGVTRVKPGDRVVCSFIPNCGTCRYCSTGRQSICDMGATILEGYLPGERFPITGPAGQYGAMCMLGTFSQYGVIHQNSVVKVDDDLSLESAVLVGCGVPTGFGSAVNTAAVKAGDTVVVYGIGGIGINAVQGARLAGAKYVVAVDPLENKREAALQLGATHAFADAGSALAEVTNLTRGQLADSAILTQGLVTAENVTDGFDVIGKGGVLVLTGLNKLTEPTIQLSGAVTTLFRKTIKGSLFGDCNPTYDIPRILGLYQKGDIKLDELITRTYTLEQVNEGYDDLLNGANIRGVVVHDHS</sequence>
<dbReference type="EMBL" id="JZDQ02000017">
    <property type="protein sequence ID" value="OIJ26285.1"/>
    <property type="molecule type" value="Genomic_DNA"/>
</dbReference>
<dbReference type="GO" id="GO:0046294">
    <property type="term" value="P:formaldehyde catabolic process"/>
    <property type="evidence" value="ECO:0007669"/>
    <property type="project" value="TreeGrafter"/>
</dbReference>
<evidence type="ECO:0000313" key="8">
    <source>
        <dbReference type="EMBL" id="OIJ26285.1"/>
    </source>
</evidence>
<dbReference type="PANTHER" id="PTHR43880">
    <property type="entry name" value="ALCOHOL DEHYDROGENASE"/>
    <property type="match status" value="1"/>
</dbReference>
<dbReference type="GO" id="GO:0008270">
    <property type="term" value="F:zinc ion binding"/>
    <property type="evidence" value="ECO:0007669"/>
    <property type="project" value="InterPro"/>
</dbReference>
<evidence type="ECO:0000256" key="6">
    <source>
        <dbReference type="RuleBase" id="RU361277"/>
    </source>
</evidence>
<organism evidence="8 9">
    <name type="scientific">Nocardioides luteus</name>
    <dbReference type="NCBI Taxonomy" id="1844"/>
    <lineage>
        <taxon>Bacteria</taxon>
        <taxon>Bacillati</taxon>
        <taxon>Actinomycetota</taxon>
        <taxon>Actinomycetes</taxon>
        <taxon>Propionibacteriales</taxon>
        <taxon>Nocardioidaceae</taxon>
        <taxon>Nocardioides</taxon>
    </lineage>
</organism>
<dbReference type="OrthoDB" id="334894at2"/>
<keyword evidence="4" id="KW-0560">Oxidoreductase</keyword>
<evidence type="ECO:0000256" key="2">
    <source>
        <dbReference type="ARBA" id="ARBA00022723"/>
    </source>
</evidence>
<dbReference type="STRING" id="1844.UG56_013650"/>
<keyword evidence="9" id="KW-1185">Reference proteome</keyword>
<dbReference type="InterPro" id="IPR013149">
    <property type="entry name" value="ADH-like_C"/>
</dbReference>
<dbReference type="InterPro" id="IPR011032">
    <property type="entry name" value="GroES-like_sf"/>
</dbReference>
<protein>
    <submittedName>
        <fullName evidence="8">Alcohol dehydrogenase</fullName>
    </submittedName>
</protein>
<dbReference type="NCBIfam" id="TIGR03989">
    <property type="entry name" value="Rxyl_3153"/>
    <property type="match status" value="1"/>
</dbReference>
<keyword evidence="2 6" id="KW-0479">Metal-binding</keyword>
<dbReference type="PROSITE" id="PS00059">
    <property type="entry name" value="ADH_ZINC"/>
    <property type="match status" value="1"/>
</dbReference>
<dbReference type="InterPro" id="IPR002328">
    <property type="entry name" value="ADH_Zn_CS"/>
</dbReference>
<dbReference type="SUPFAM" id="SSF50129">
    <property type="entry name" value="GroES-like"/>
    <property type="match status" value="2"/>
</dbReference>
<dbReference type="SUPFAM" id="SSF51735">
    <property type="entry name" value="NAD(P)-binding Rossmann-fold domains"/>
    <property type="match status" value="1"/>
</dbReference>
<dbReference type="InterPro" id="IPR013154">
    <property type="entry name" value="ADH-like_N"/>
</dbReference>
<accession>A0A1J4N3Z4</accession>
<dbReference type="Pfam" id="PF00107">
    <property type="entry name" value="ADH_zinc_N"/>
    <property type="match status" value="1"/>
</dbReference>
<dbReference type="PANTHER" id="PTHR43880:SF12">
    <property type="entry name" value="ALCOHOL DEHYDROGENASE CLASS-3"/>
    <property type="match status" value="1"/>
</dbReference>
<reference evidence="8" key="1">
    <citation type="submission" date="2016-10" db="EMBL/GenBank/DDBJ databases">
        <title>Draft Genome Sequence of Nocardioides luteus Strain BAFB, an Alkane-Degrading Bacterium Isolated from JP-7 Polluted Soil.</title>
        <authorList>
            <person name="Brown L."/>
            <person name="Ruiz O.N."/>
            <person name="Gunasekera T."/>
        </authorList>
    </citation>
    <scope>NUCLEOTIDE SEQUENCE [LARGE SCALE GENOMIC DNA]</scope>
    <source>
        <strain evidence="8">BAFB</strain>
    </source>
</reference>
<comment type="caution">
    <text evidence="8">The sequence shown here is derived from an EMBL/GenBank/DDBJ whole genome shotgun (WGS) entry which is preliminary data.</text>
</comment>
<keyword evidence="3 6" id="KW-0862">Zinc</keyword>
<dbReference type="InterPro" id="IPR020843">
    <property type="entry name" value="ER"/>
</dbReference>
<evidence type="ECO:0000259" key="7">
    <source>
        <dbReference type="SMART" id="SM00829"/>
    </source>
</evidence>
<dbReference type="GO" id="GO:0005829">
    <property type="term" value="C:cytosol"/>
    <property type="evidence" value="ECO:0007669"/>
    <property type="project" value="TreeGrafter"/>
</dbReference>
<dbReference type="Gene3D" id="3.90.180.10">
    <property type="entry name" value="Medium-chain alcohol dehydrogenases, catalytic domain"/>
    <property type="match status" value="1"/>
</dbReference>
<evidence type="ECO:0000313" key="9">
    <source>
        <dbReference type="Proteomes" id="UP000033772"/>
    </source>
</evidence>
<evidence type="ECO:0000256" key="1">
    <source>
        <dbReference type="ARBA" id="ARBA00008072"/>
    </source>
</evidence>
<dbReference type="InterPro" id="IPR023921">
    <property type="entry name" value="ADH_Zn_actinomycetes"/>
</dbReference>
<comment type="cofactor">
    <cofactor evidence="6">
        <name>Zn(2+)</name>
        <dbReference type="ChEBI" id="CHEBI:29105"/>
    </cofactor>
</comment>
<dbReference type="GO" id="GO:0051903">
    <property type="term" value="F:S-(hydroxymethyl)glutathione dehydrogenase [NAD(P)+] activity"/>
    <property type="evidence" value="ECO:0007669"/>
    <property type="project" value="TreeGrafter"/>
</dbReference>